<feature type="domain" description="EndoU" evidence="12">
    <location>
        <begin position="30"/>
        <end position="195"/>
    </location>
</feature>
<dbReference type="GO" id="GO:0016787">
    <property type="term" value="F:hydrolase activity"/>
    <property type="evidence" value="ECO:0007669"/>
    <property type="project" value="UniProtKB-KW"/>
</dbReference>
<dbReference type="SUPFAM" id="SSF142877">
    <property type="entry name" value="EndoU-like"/>
    <property type="match status" value="1"/>
</dbReference>
<dbReference type="GO" id="GO:0046872">
    <property type="term" value="F:metal ion binding"/>
    <property type="evidence" value="ECO:0007669"/>
    <property type="project" value="UniProtKB-KW"/>
</dbReference>
<reference evidence="13" key="1">
    <citation type="submission" date="2023-04" db="EMBL/GenBank/DDBJ databases">
        <authorList>
            <person name="Vijverberg K."/>
            <person name="Xiong W."/>
            <person name="Schranz E."/>
        </authorList>
    </citation>
    <scope>NUCLEOTIDE SEQUENCE</scope>
</reference>
<evidence type="ECO:0000256" key="1">
    <source>
        <dbReference type="ARBA" id="ARBA00001936"/>
    </source>
</evidence>
<dbReference type="Proteomes" id="UP001177003">
    <property type="component" value="Chromosome 0"/>
</dbReference>
<comment type="subunit">
    <text evidence="3">Monomer.</text>
</comment>
<dbReference type="CDD" id="cd21159">
    <property type="entry name" value="XendoU"/>
    <property type="match status" value="1"/>
</dbReference>
<dbReference type="PANTHER" id="PTHR12439:SF11">
    <property type="entry name" value="URIDYLATE-SPECIFIC ENDORIBONUCLEASE"/>
    <property type="match status" value="1"/>
</dbReference>
<dbReference type="PANTHER" id="PTHR12439">
    <property type="entry name" value="PLACENTAL PROTEIN 11-RELATED"/>
    <property type="match status" value="1"/>
</dbReference>
<keyword evidence="9" id="KW-0464">Manganese</keyword>
<keyword evidence="6" id="KW-0255">Endonuclease</keyword>
<dbReference type="InterPro" id="IPR037227">
    <property type="entry name" value="EndoU-like"/>
</dbReference>
<evidence type="ECO:0000256" key="3">
    <source>
        <dbReference type="ARBA" id="ARBA00011245"/>
    </source>
</evidence>
<evidence type="ECO:0000256" key="2">
    <source>
        <dbReference type="ARBA" id="ARBA00010168"/>
    </source>
</evidence>
<evidence type="ECO:0000256" key="10">
    <source>
        <dbReference type="ARBA" id="ARBA00023239"/>
    </source>
</evidence>
<evidence type="ECO:0000256" key="4">
    <source>
        <dbReference type="ARBA" id="ARBA00022722"/>
    </source>
</evidence>
<keyword evidence="7" id="KW-0378">Hydrolase</keyword>
<sequence length="280" mass="32256">MSELQIVNGYNQRHPGQKTEEENNDGWETVGKKPARKHQQLWELDYNSLTPGNDYEIDCGEGKKAYQNQDMAEGSLVNWLSEDVLKKPTISRFYSPLDNYSSHEGYTEQVTSQEKQEQLGFIEEIYRIAHIIYLFKYLWAKGIVSHDYAEFKGLLTSLWFDLYGRGCTSSCSSTFEHVFVGEIKSRGEQSVSGFHKLAGNSRFRASVIGYRHSQSDVIFTVKENETQELDLEDIHKAKKHMIKLTQSSTVRNQKELIISWAKSLDMNSKQITRIGLHNLD</sequence>
<dbReference type="AlphaFoldDB" id="A0AA35VJH1"/>
<evidence type="ECO:0000259" key="12">
    <source>
        <dbReference type="PROSITE" id="PS51959"/>
    </source>
</evidence>
<keyword evidence="8" id="KW-0694">RNA-binding</keyword>
<evidence type="ECO:0000256" key="7">
    <source>
        <dbReference type="ARBA" id="ARBA00022801"/>
    </source>
</evidence>
<dbReference type="GO" id="GO:0016829">
    <property type="term" value="F:lyase activity"/>
    <property type="evidence" value="ECO:0007669"/>
    <property type="project" value="UniProtKB-KW"/>
</dbReference>
<keyword evidence="10" id="KW-0456">Lyase</keyword>
<evidence type="ECO:0000256" key="9">
    <source>
        <dbReference type="ARBA" id="ARBA00023211"/>
    </source>
</evidence>
<feature type="region of interest" description="Disordered" evidence="11">
    <location>
        <begin position="1"/>
        <end position="32"/>
    </location>
</feature>
<gene>
    <name evidence="13" type="ORF">LSALG_LOCUS2834</name>
</gene>
<name>A0AA35VJH1_LACSI</name>
<dbReference type="PROSITE" id="PS51959">
    <property type="entry name" value="ENDOU"/>
    <property type="match status" value="1"/>
</dbReference>
<evidence type="ECO:0000256" key="5">
    <source>
        <dbReference type="ARBA" id="ARBA00022723"/>
    </source>
</evidence>
<keyword evidence="14" id="KW-1185">Reference proteome</keyword>
<evidence type="ECO:0000313" key="13">
    <source>
        <dbReference type="EMBL" id="CAI9262077.1"/>
    </source>
</evidence>
<keyword evidence="4" id="KW-0540">Nuclease</keyword>
<dbReference type="GO" id="GO:0004521">
    <property type="term" value="F:RNA endonuclease activity"/>
    <property type="evidence" value="ECO:0007669"/>
    <property type="project" value="InterPro"/>
</dbReference>
<proteinExistence type="inferred from homology"/>
<dbReference type="Pfam" id="PF09412">
    <property type="entry name" value="XendoU"/>
    <property type="match status" value="1"/>
</dbReference>
<dbReference type="InterPro" id="IPR018998">
    <property type="entry name" value="EndoU_C"/>
</dbReference>
<evidence type="ECO:0000313" key="14">
    <source>
        <dbReference type="Proteomes" id="UP001177003"/>
    </source>
</evidence>
<evidence type="ECO:0000256" key="11">
    <source>
        <dbReference type="SAM" id="MobiDB-lite"/>
    </source>
</evidence>
<dbReference type="GO" id="GO:0003723">
    <property type="term" value="F:RNA binding"/>
    <property type="evidence" value="ECO:0007669"/>
    <property type="project" value="UniProtKB-KW"/>
</dbReference>
<dbReference type="InterPro" id="IPR039787">
    <property type="entry name" value="ENDOU"/>
</dbReference>
<evidence type="ECO:0000256" key="6">
    <source>
        <dbReference type="ARBA" id="ARBA00022759"/>
    </source>
</evidence>
<dbReference type="EMBL" id="OX465086">
    <property type="protein sequence ID" value="CAI9262077.1"/>
    <property type="molecule type" value="Genomic_DNA"/>
</dbReference>
<protein>
    <recommendedName>
        <fullName evidence="12">EndoU domain-containing protein</fullName>
    </recommendedName>
</protein>
<evidence type="ECO:0000256" key="8">
    <source>
        <dbReference type="ARBA" id="ARBA00022884"/>
    </source>
</evidence>
<accession>A0AA35VJH1</accession>
<comment type="cofactor">
    <cofactor evidence="1">
        <name>Mn(2+)</name>
        <dbReference type="ChEBI" id="CHEBI:29035"/>
    </cofactor>
</comment>
<comment type="similarity">
    <text evidence="2">Belongs to the ENDOU family.</text>
</comment>
<organism evidence="13 14">
    <name type="scientific">Lactuca saligna</name>
    <name type="common">Willowleaf lettuce</name>
    <dbReference type="NCBI Taxonomy" id="75948"/>
    <lineage>
        <taxon>Eukaryota</taxon>
        <taxon>Viridiplantae</taxon>
        <taxon>Streptophyta</taxon>
        <taxon>Embryophyta</taxon>
        <taxon>Tracheophyta</taxon>
        <taxon>Spermatophyta</taxon>
        <taxon>Magnoliopsida</taxon>
        <taxon>eudicotyledons</taxon>
        <taxon>Gunneridae</taxon>
        <taxon>Pentapetalae</taxon>
        <taxon>asterids</taxon>
        <taxon>campanulids</taxon>
        <taxon>Asterales</taxon>
        <taxon>Asteraceae</taxon>
        <taxon>Cichorioideae</taxon>
        <taxon>Cichorieae</taxon>
        <taxon>Lactucinae</taxon>
        <taxon>Lactuca</taxon>
    </lineage>
</organism>
<keyword evidence="5" id="KW-0479">Metal-binding</keyword>